<sequence>MAGMGSEHVLWTFSTLNQHTEFLPEFGTIVQHVTYLRDLKQQWATPEVPEAWTTNSGDDGMEQISHTFHHKITSFCLRLLVQEHKLVSEGTLASRSPYGMSPTFLLSNERHATAHGQTSRSIFDQVQTSKSKSNQQVAQFFLYQSGKYQAQATINNALDGVPCTYVRRNLPLLDSAVVYIPTGPSRPYSFERLRSLPISIANPALVLCSSEQSGREPSDQVPAAARFPETLRAMANVFMVTLKSLSEVCKLRREQDLGPAPGSPSLPSAQLQEPAGVPNWAIPIGVVYDSASIHFVAHIPLRSQDTSQKRYLSLLFDTLPLPEFDPRNSRERLLHDRYRVAFAFLCLQHHLFRMVSLWEGVRLGESMSASVPMAALELLMEDVPGTPTYSDGDDDEYFIEDFDVYLDNTTSISEPTSEWKAGRESVEQWLANHFGAQVTERRRGCIQEITLTYELQSKRQEASQNTGVLFNCHDRIENAPALPHIQGQR</sequence>
<reference evidence="1 2" key="1">
    <citation type="submission" date="2016-07" db="EMBL/GenBank/DDBJ databases">
        <title>Draft genome of the white-rot fungus Obba rivulosa 3A-2.</title>
        <authorList>
            <consortium name="DOE Joint Genome Institute"/>
            <person name="Miettinen O."/>
            <person name="Riley R."/>
            <person name="Acob R."/>
            <person name="Barry K."/>
            <person name="Cullen D."/>
            <person name="De Vries R."/>
            <person name="Hainaut M."/>
            <person name="Hatakka A."/>
            <person name="Henrissat B."/>
            <person name="Hilden K."/>
            <person name="Kuo R."/>
            <person name="Labutti K."/>
            <person name="Lipzen A."/>
            <person name="Makela M.R."/>
            <person name="Sandor L."/>
            <person name="Spatafora J.W."/>
            <person name="Grigoriev I.V."/>
            <person name="Hibbett D.S."/>
        </authorList>
    </citation>
    <scope>NUCLEOTIDE SEQUENCE [LARGE SCALE GENOMIC DNA]</scope>
    <source>
        <strain evidence="1 2">3A-2</strain>
    </source>
</reference>
<dbReference type="Proteomes" id="UP000250043">
    <property type="component" value="Unassembled WGS sequence"/>
</dbReference>
<dbReference type="EMBL" id="KV722770">
    <property type="protein sequence ID" value="OCH83902.1"/>
    <property type="molecule type" value="Genomic_DNA"/>
</dbReference>
<gene>
    <name evidence="1" type="ORF">OBBRIDRAFT_829738</name>
</gene>
<accession>A0A8E2ANL0</accession>
<dbReference type="AlphaFoldDB" id="A0A8E2ANL0"/>
<dbReference type="OrthoDB" id="2803005at2759"/>
<organism evidence="1 2">
    <name type="scientific">Obba rivulosa</name>
    <dbReference type="NCBI Taxonomy" id="1052685"/>
    <lineage>
        <taxon>Eukaryota</taxon>
        <taxon>Fungi</taxon>
        <taxon>Dikarya</taxon>
        <taxon>Basidiomycota</taxon>
        <taxon>Agaricomycotina</taxon>
        <taxon>Agaricomycetes</taxon>
        <taxon>Polyporales</taxon>
        <taxon>Gelatoporiaceae</taxon>
        <taxon>Obba</taxon>
    </lineage>
</organism>
<evidence type="ECO:0000313" key="2">
    <source>
        <dbReference type="Proteomes" id="UP000250043"/>
    </source>
</evidence>
<name>A0A8E2ANL0_9APHY</name>
<evidence type="ECO:0000313" key="1">
    <source>
        <dbReference type="EMBL" id="OCH83902.1"/>
    </source>
</evidence>
<proteinExistence type="predicted"/>
<keyword evidence="2" id="KW-1185">Reference proteome</keyword>
<protein>
    <submittedName>
        <fullName evidence="1">Uncharacterized protein</fullName>
    </submittedName>
</protein>